<protein>
    <recommendedName>
        <fullName evidence="2">SHS2 domain-containing protein</fullName>
    </recommendedName>
</protein>
<dbReference type="Gene3D" id="3.30.1490.300">
    <property type="match status" value="1"/>
</dbReference>
<dbReference type="InterPro" id="IPR043129">
    <property type="entry name" value="ATPase_NBD"/>
</dbReference>
<organism evidence="1">
    <name type="scientific">marine metagenome</name>
    <dbReference type="NCBI Taxonomy" id="408172"/>
    <lineage>
        <taxon>unclassified sequences</taxon>
        <taxon>metagenomes</taxon>
        <taxon>ecological metagenomes</taxon>
    </lineage>
</organism>
<feature type="non-terminal residue" evidence="1">
    <location>
        <position position="220"/>
    </location>
</feature>
<accession>A0A382WWL7</accession>
<evidence type="ECO:0000313" key="1">
    <source>
        <dbReference type="EMBL" id="SVD63029.1"/>
    </source>
</evidence>
<proteinExistence type="predicted"/>
<reference evidence="1" key="1">
    <citation type="submission" date="2018-05" db="EMBL/GenBank/DDBJ databases">
        <authorList>
            <person name="Lanie J.A."/>
            <person name="Ng W.-L."/>
            <person name="Kazmierczak K.M."/>
            <person name="Andrzejewski T.M."/>
            <person name="Davidsen T.M."/>
            <person name="Wayne K.J."/>
            <person name="Tettelin H."/>
            <person name="Glass J.I."/>
            <person name="Rusch D."/>
            <person name="Podicherti R."/>
            <person name="Tsui H.-C.T."/>
            <person name="Winkler M.E."/>
        </authorList>
    </citation>
    <scope>NUCLEOTIDE SEQUENCE</scope>
</reference>
<dbReference type="PANTHER" id="PTHR32432:SF3">
    <property type="entry name" value="ETHANOLAMINE UTILIZATION PROTEIN EUTJ"/>
    <property type="match status" value="1"/>
</dbReference>
<evidence type="ECO:0008006" key="2">
    <source>
        <dbReference type="Google" id="ProtNLM"/>
    </source>
</evidence>
<name>A0A382WWL7_9ZZZZ</name>
<sequence>MFLNKETPLVAVDISSNSITVAQLDTVNDKPKLVSLGVMPLEEGSVVRGVIEKPSDVINALRLLLKTEKIKCRHAITSVCDPIIRKIEMPMVPEKELPEKIYELAEQYIPFDIKKMLIDYKKIEPAKMEKNEESLSKKYFISEAMSEVLLFAISKEIVNDRLDILTEAGLNTVIVDIDIFASINALKLNRILPETGLVALLDLINPVSRINVLSNGNILF</sequence>
<dbReference type="InterPro" id="IPR050696">
    <property type="entry name" value="FtsA/MreB"/>
</dbReference>
<gene>
    <name evidence="1" type="ORF">METZ01_LOCUS415883</name>
</gene>
<dbReference type="Pfam" id="PF11104">
    <property type="entry name" value="PilM_2"/>
    <property type="match status" value="1"/>
</dbReference>
<dbReference type="PANTHER" id="PTHR32432">
    <property type="entry name" value="CELL DIVISION PROTEIN FTSA-RELATED"/>
    <property type="match status" value="1"/>
</dbReference>
<dbReference type="AlphaFoldDB" id="A0A382WWL7"/>
<dbReference type="SUPFAM" id="SSF53067">
    <property type="entry name" value="Actin-like ATPase domain"/>
    <property type="match status" value="1"/>
</dbReference>
<dbReference type="Gene3D" id="3.30.420.40">
    <property type="match status" value="2"/>
</dbReference>
<dbReference type="InterPro" id="IPR005883">
    <property type="entry name" value="PilM"/>
</dbReference>
<dbReference type="EMBL" id="UINC01162981">
    <property type="protein sequence ID" value="SVD63029.1"/>
    <property type="molecule type" value="Genomic_DNA"/>
</dbReference>